<keyword evidence="13" id="KW-0170">Cobalt</keyword>
<evidence type="ECO:0000256" key="9">
    <source>
        <dbReference type="ARBA" id="ARBA00023235"/>
    </source>
</evidence>
<dbReference type="FunFam" id="3.20.20.70:FF:000004">
    <property type="entry name" value="Ribulose-phosphate 3-epimerase"/>
    <property type="match status" value="1"/>
</dbReference>
<evidence type="ECO:0000256" key="7">
    <source>
        <dbReference type="ARBA" id="ARBA00013188"/>
    </source>
</evidence>
<comment type="cofactor">
    <cofactor evidence="10 13">
        <name>a divalent metal cation</name>
        <dbReference type="ChEBI" id="CHEBI:60240"/>
    </cofactor>
    <text evidence="10 13">Binds 1 divalent metal cation per subunit.</text>
</comment>
<evidence type="ECO:0000256" key="1">
    <source>
        <dbReference type="ARBA" id="ARBA00001782"/>
    </source>
</evidence>
<evidence type="ECO:0000256" key="3">
    <source>
        <dbReference type="ARBA" id="ARBA00001941"/>
    </source>
</evidence>
<feature type="binding site" evidence="10 13">
    <location>
        <position position="34"/>
    </location>
    <ligand>
        <name>a divalent metal cation</name>
        <dbReference type="ChEBI" id="CHEBI:60240"/>
    </ligand>
</feature>
<comment type="catalytic activity">
    <reaction evidence="1 10 11">
        <text>D-ribulose 5-phosphate = D-xylulose 5-phosphate</text>
        <dbReference type="Rhea" id="RHEA:13677"/>
        <dbReference type="ChEBI" id="CHEBI:57737"/>
        <dbReference type="ChEBI" id="CHEBI:58121"/>
        <dbReference type="EC" id="5.1.3.1"/>
    </reaction>
</comment>
<dbReference type="SUPFAM" id="SSF51366">
    <property type="entry name" value="Ribulose-phoshate binding barrel"/>
    <property type="match status" value="1"/>
</dbReference>
<feature type="binding site" evidence="10 14">
    <location>
        <begin position="197"/>
        <end position="198"/>
    </location>
    <ligand>
        <name>substrate</name>
    </ligand>
</feature>
<gene>
    <name evidence="10" type="primary">rpe</name>
    <name evidence="15" type="ORF">CSA56_16055</name>
</gene>
<dbReference type="AlphaFoldDB" id="A0A2G6K9B9"/>
<feature type="binding site" evidence="14">
    <location>
        <position position="177"/>
    </location>
    <ligand>
        <name>substrate</name>
    </ligand>
</feature>
<feature type="binding site" evidence="10">
    <location>
        <begin position="175"/>
        <end position="177"/>
    </location>
    <ligand>
        <name>substrate</name>
    </ligand>
</feature>
<name>A0A2G6K9B9_9BACT</name>
<comment type="function">
    <text evidence="10">Catalyzes the reversible epimerization of D-ribulose 5-phosphate to D-xylulose 5-phosphate.</text>
</comment>
<evidence type="ECO:0000256" key="14">
    <source>
        <dbReference type="PIRSR" id="PIRSR001461-3"/>
    </source>
</evidence>
<dbReference type="PROSITE" id="PS01086">
    <property type="entry name" value="RIBUL_P_3_EPIMER_2"/>
    <property type="match status" value="1"/>
</dbReference>
<dbReference type="PANTHER" id="PTHR11749">
    <property type="entry name" value="RIBULOSE-5-PHOSPHATE-3-EPIMERASE"/>
    <property type="match status" value="1"/>
</dbReference>
<dbReference type="Proteomes" id="UP000230821">
    <property type="component" value="Unassembled WGS sequence"/>
</dbReference>
<comment type="cofactor">
    <cofactor evidence="5">
        <name>Fe(2+)</name>
        <dbReference type="ChEBI" id="CHEBI:29033"/>
    </cofactor>
</comment>
<comment type="caution">
    <text evidence="15">The sequence shown here is derived from an EMBL/GenBank/DDBJ whole genome shotgun (WGS) entry which is preliminary data.</text>
</comment>
<feature type="binding site" evidence="10 14">
    <location>
        <begin position="141"/>
        <end position="144"/>
    </location>
    <ligand>
        <name>substrate</name>
    </ligand>
</feature>
<comment type="cofactor">
    <cofactor evidence="4">
        <name>Zn(2+)</name>
        <dbReference type="ChEBI" id="CHEBI:29105"/>
    </cofactor>
</comment>
<dbReference type="HAMAP" id="MF_02227">
    <property type="entry name" value="RPE"/>
    <property type="match status" value="1"/>
</dbReference>
<keyword evidence="9 10" id="KW-0413">Isomerase</keyword>
<sequence>MVKIAPSILSADFARLKEEIEVIEQGGADLLHIDVMDGHFVPNLTIGPPVAHAIRKYTELPLDVHLMVTNPDDFIQPFAECDTRYLTVHAEVCPHLHRTIQQIKQHGMKAGVSLNPATPLHTLDDILAELDMVLIMSVNPGFGGQTFIPFSLKKITRLRQQLQDQGLSQVEIEVDGGISVDNIREVAEAGVSIFVAGSAIFNAPDPREMIQRMKQACA</sequence>
<comment type="cofactor">
    <cofactor evidence="3">
        <name>Co(2+)</name>
        <dbReference type="ChEBI" id="CHEBI:48828"/>
    </cofactor>
</comment>
<dbReference type="NCBIfam" id="NF004076">
    <property type="entry name" value="PRK05581.1-4"/>
    <property type="match status" value="1"/>
</dbReference>
<feature type="active site" description="Proton acceptor" evidence="10 12">
    <location>
        <position position="34"/>
    </location>
</feature>
<evidence type="ECO:0000256" key="10">
    <source>
        <dbReference type="HAMAP-Rule" id="MF_02227"/>
    </source>
</evidence>
<dbReference type="PIRSF" id="PIRSF001461">
    <property type="entry name" value="RPE"/>
    <property type="match status" value="1"/>
</dbReference>
<proteinExistence type="inferred from homology"/>
<dbReference type="InterPro" id="IPR000056">
    <property type="entry name" value="Ribul_P_3_epim-like"/>
</dbReference>
<evidence type="ECO:0000256" key="2">
    <source>
        <dbReference type="ARBA" id="ARBA00001936"/>
    </source>
</evidence>
<feature type="binding site" evidence="10 14">
    <location>
        <position position="7"/>
    </location>
    <ligand>
        <name>substrate</name>
    </ligand>
</feature>
<dbReference type="GO" id="GO:0004750">
    <property type="term" value="F:D-ribulose-phosphate 3-epimerase activity"/>
    <property type="evidence" value="ECO:0007669"/>
    <property type="project" value="UniProtKB-UniRule"/>
</dbReference>
<evidence type="ECO:0000256" key="8">
    <source>
        <dbReference type="ARBA" id="ARBA00022723"/>
    </source>
</evidence>
<dbReference type="CDD" id="cd00429">
    <property type="entry name" value="RPE"/>
    <property type="match status" value="1"/>
</dbReference>
<dbReference type="GO" id="GO:0005737">
    <property type="term" value="C:cytoplasm"/>
    <property type="evidence" value="ECO:0007669"/>
    <property type="project" value="UniProtKB-ARBA"/>
</dbReference>
<dbReference type="InterPro" id="IPR013785">
    <property type="entry name" value="Aldolase_TIM"/>
</dbReference>
<keyword evidence="8 10" id="KW-0479">Metal-binding</keyword>
<accession>A0A2G6K9B9</accession>
<organism evidence="15 16">
    <name type="scientific">candidate division KSB3 bacterium</name>
    <dbReference type="NCBI Taxonomy" id="2044937"/>
    <lineage>
        <taxon>Bacteria</taxon>
        <taxon>candidate division KSB3</taxon>
    </lineage>
</organism>
<reference evidence="15 16" key="1">
    <citation type="submission" date="2017-10" db="EMBL/GenBank/DDBJ databases">
        <title>Novel microbial diversity and functional potential in the marine mammal oral microbiome.</title>
        <authorList>
            <person name="Dudek N.K."/>
            <person name="Sun C.L."/>
            <person name="Burstein D."/>
            <person name="Kantor R.S."/>
            <person name="Aliaga Goltsman D.S."/>
            <person name="Bik E.M."/>
            <person name="Thomas B.C."/>
            <person name="Banfield J.F."/>
            <person name="Relman D.A."/>
        </authorList>
    </citation>
    <scope>NUCLEOTIDE SEQUENCE [LARGE SCALE GENOMIC DNA]</scope>
    <source>
        <strain evidence="15">DOLJORAL78_47_16</strain>
    </source>
</reference>
<feature type="binding site" evidence="10 13">
    <location>
        <position position="65"/>
    </location>
    <ligand>
        <name>a divalent metal cation</name>
        <dbReference type="ChEBI" id="CHEBI:60240"/>
    </ligand>
</feature>
<feature type="binding site" evidence="10 14">
    <location>
        <position position="65"/>
    </location>
    <ligand>
        <name>substrate</name>
    </ligand>
</feature>
<comment type="similarity">
    <text evidence="6 10 11">Belongs to the ribulose-phosphate 3-epimerase family.</text>
</comment>
<dbReference type="NCBIfam" id="TIGR01163">
    <property type="entry name" value="rpe"/>
    <property type="match status" value="1"/>
</dbReference>
<evidence type="ECO:0000256" key="12">
    <source>
        <dbReference type="PIRSR" id="PIRSR001461-1"/>
    </source>
</evidence>
<evidence type="ECO:0000256" key="11">
    <source>
        <dbReference type="PIRNR" id="PIRNR001461"/>
    </source>
</evidence>
<evidence type="ECO:0000256" key="4">
    <source>
        <dbReference type="ARBA" id="ARBA00001947"/>
    </source>
</evidence>
<feature type="binding site" evidence="10 13">
    <location>
        <position position="175"/>
    </location>
    <ligand>
        <name>a divalent metal cation</name>
        <dbReference type="ChEBI" id="CHEBI:60240"/>
    </ligand>
</feature>
<comment type="pathway">
    <text evidence="10">Carbohydrate degradation.</text>
</comment>
<feature type="active site" description="Proton donor" evidence="10 12">
    <location>
        <position position="175"/>
    </location>
</feature>
<protein>
    <recommendedName>
        <fullName evidence="7 10">Ribulose-phosphate 3-epimerase</fullName>
        <ecNumber evidence="7 10">5.1.3.1</ecNumber>
    </recommendedName>
</protein>
<keyword evidence="13" id="KW-0862">Zinc</keyword>
<dbReference type="Pfam" id="PF00834">
    <property type="entry name" value="Ribul_P_3_epim"/>
    <property type="match status" value="1"/>
</dbReference>
<evidence type="ECO:0000256" key="5">
    <source>
        <dbReference type="ARBA" id="ARBA00001954"/>
    </source>
</evidence>
<dbReference type="Gene3D" id="3.20.20.70">
    <property type="entry name" value="Aldolase class I"/>
    <property type="match status" value="1"/>
</dbReference>
<keyword evidence="13" id="KW-0464">Manganese</keyword>
<comment type="cofactor">
    <cofactor evidence="2">
        <name>Mn(2+)</name>
        <dbReference type="ChEBI" id="CHEBI:29035"/>
    </cofactor>
</comment>
<feature type="binding site" evidence="10 13">
    <location>
        <position position="32"/>
    </location>
    <ligand>
        <name>a divalent metal cation</name>
        <dbReference type="ChEBI" id="CHEBI:60240"/>
    </ligand>
</feature>
<keyword evidence="10 11" id="KW-0119">Carbohydrate metabolism</keyword>
<dbReference type="InterPro" id="IPR026019">
    <property type="entry name" value="Ribul_P_3_epim"/>
</dbReference>
<evidence type="ECO:0000313" key="16">
    <source>
        <dbReference type="Proteomes" id="UP000230821"/>
    </source>
</evidence>
<dbReference type="GO" id="GO:0019323">
    <property type="term" value="P:pentose catabolic process"/>
    <property type="evidence" value="ECO:0007669"/>
    <property type="project" value="UniProtKB-UniRule"/>
</dbReference>
<dbReference type="EC" id="5.1.3.1" evidence="7 10"/>
<evidence type="ECO:0000256" key="13">
    <source>
        <dbReference type="PIRSR" id="PIRSR001461-2"/>
    </source>
</evidence>
<dbReference type="PROSITE" id="PS01085">
    <property type="entry name" value="RIBUL_P_3_EPIMER_1"/>
    <property type="match status" value="1"/>
</dbReference>
<dbReference type="InterPro" id="IPR011060">
    <property type="entry name" value="RibuloseP-bd_barrel"/>
</dbReference>
<dbReference type="GO" id="GO:0006098">
    <property type="term" value="P:pentose-phosphate shunt"/>
    <property type="evidence" value="ECO:0007669"/>
    <property type="project" value="UniProtKB-UniRule"/>
</dbReference>
<dbReference type="EMBL" id="PDSK01000116">
    <property type="protein sequence ID" value="PIE32267.1"/>
    <property type="molecule type" value="Genomic_DNA"/>
</dbReference>
<evidence type="ECO:0000256" key="6">
    <source>
        <dbReference type="ARBA" id="ARBA00009541"/>
    </source>
</evidence>
<dbReference type="GO" id="GO:0046872">
    <property type="term" value="F:metal ion binding"/>
    <property type="evidence" value="ECO:0007669"/>
    <property type="project" value="UniProtKB-UniRule"/>
</dbReference>
<evidence type="ECO:0000313" key="15">
    <source>
        <dbReference type="EMBL" id="PIE32267.1"/>
    </source>
</evidence>